<dbReference type="GO" id="GO:0006824">
    <property type="term" value="P:cobalt ion transport"/>
    <property type="evidence" value="ECO:0007669"/>
    <property type="project" value="InterPro"/>
</dbReference>
<evidence type="ECO:0000256" key="10">
    <source>
        <dbReference type="ARBA" id="ARBA00022989"/>
    </source>
</evidence>
<evidence type="ECO:0000256" key="7">
    <source>
        <dbReference type="ARBA" id="ARBA00022741"/>
    </source>
</evidence>
<keyword evidence="5 13" id="KW-1003">Cell membrane</keyword>
<dbReference type="Pfam" id="PF02361">
    <property type="entry name" value="CbiQ"/>
    <property type="match status" value="1"/>
</dbReference>
<dbReference type="InterPro" id="IPR003339">
    <property type="entry name" value="ABC/ECF_trnsptr_transmembrane"/>
</dbReference>
<evidence type="ECO:0000256" key="9">
    <source>
        <dbReference type="ARBA" id="ARBA00022967"/>
    </source>
</evidence>
<dbReference type="GO" id="GO:0043190">
    <property type="term" value="C:ATP-binding cassette (ABC) transporter complex"/>
    <property type="evidence" value="ECO:0007669"/>
    <property type="project" value="TreeGrafter"/>
</dbReference>
<dbReference type="CDD" id="cd16914">
    <property type="entry name" value="EcfT"/>
    <property type="match status" value="1"/>
</dbReference>
<protein>
    <recommendedName>
        <fullName evidence="13">ABC transporter ATP-binding protein</fullName>
    </recommendedName>
</protein>
<evidence type="ECO:0000313" key="17">
    <source>
        <dbReference type="Proteomes" id="UP000294813"/>
    </source>
</evidence>
<evidence type="ECO:0000313" key="16">
    <source>
        <dbReference type="EMBL" id="TCP64965.1"/>
    </source>
</evidence>
<evidence type="ECO:0000256" key="12">
    <source>
        <dbReference type="ARBA" id="ARBA00025157"/>
    </source>
</evidence>
<keyword evidence="7 13" id="KW-0547">Nucleotide-binding</keyword>
<evidence type="ECO:0000256" key="8">
    <source>
        <dbReference type="ARBA" id="ARBA00022840"/>
    </source>
</evidence>
<evidence type="ECO:0000256" key="2">
    <source>
        <dbReference type="ARBA" id="ARBA00004202"/>
    </source>
</evidence>
<dbReference type="CDD" id="cd03225">
    <property type="entry name" value="ABC_cobalt_CbiO_domain1"/>
    <property type="match status" value="1"/>
</dbReference>
<feature type="transmembrane region" description="Helical" evidence="14">
    <location>
        <begin position="55"/>
        <end position="72"/>
    </location>
</feature>
<evidence type="ECO:0000256" key="3">
    <source>
        <dbReference type="ARBA" id="ARBA00005417"/>
    </source>
</evidence>
<keyword evidence="17" id="KW-1185">Reference proteome</keyword>
<reference evidence="16 17" key="1">
    <citation type="submission" date="2019-03" db="EMBL/GenBank/DDBJ databases">
        <title>Genomic Encyclopedia of Type Strains, Phase IV (KMG-IV): sequencing the most valuable type-strain genomes for metagenomic binning, comparative biology and taxonomic classification.</title>
        <authorList>
            <person name="Goeker M."/>
        </authorList>
    </citation>
    <scope>NUCLEOTIDE SEQUENCE [LARGE SCALE GENOMIC DNA]</scope>
    <source>
        <strain evidence="16 17">DSM 11170</strain>
    </source>
</reference>
<keyword evidence="9" id="KW-1278">Translocase</keyword>
<keyword evidence="6 14" id="KW-0812">Transmembrane</keyword>
<dbReference type="Pfam" id="PF00005">
    <property type="entry name" value="ABC_tran"/>
    <property type="match status" value="1"/>
</dbReference>
<comment type="subcellular location">
    <subcellularLocation>
        <location evidence="2 13">Cell membrane</location>
        <topology evidence="2 13">Peripheral membrane protein</topology>
    </subcellularLocation>
    <subcellularLocation>
        <location evidence="1">Membrane</location>
        <topology evidence="1">Multi-pass membrane protein</topology>
    </subcellularLocation>
</comment>
<dbReference type="SUPFAM" id="SSF52540">
    <property type="entry name" value="P-loop containing nucleoside triphosphate hydrolases"/>
    <property type="match status" value="1"/>
</dbReference>
<dbReference type="AlphaFoldDB" id="A0A4R2S0V9"/>
<keyword evidence="11 13" id="KW-0472">Membrane</keyword>
<dbReference type="Gene3D" id="3.40.50.300">
    <property type="entry name" value="P-loop containing nucleotide triphosphate hydrolases"/>
    <property type="match status" value="1"/>
</dbReference>
<dbReference type="PANTHER" id="PTHR43553">
    <property type="entry name" value="HEAVY METAL TRANSPORTER"/>
    <property type="match status" value="1"/>
</dbReference>
<dbReference type="PROSITE" id="PS50893">
    <property type="entry name" value="ABC_TRANSPORTER_2"/>
    <property type="match status" value="1"/>
</dbReference>
<evidence type="ECO:0000256" key="13">
    <source>
        <dbReference type="RuleBase" id="RU364103"/>
    </source>
</evidence>
<dbReference type="InterPro" id="IPR003439">
    <property type="entry name" value="ABC_transporter-like_ATP-bd"/>
</dbReference>
<comment type="caution">
    <text evidence="16">The sequence shown here is derived from an EMBL/GenBank/DDBJ whole genome shotgun (WGS) entry which is preliminary data.</text>
</comment>
<dbReference type="InterPro" id="IPR005876">
    <property type="entry name" value="Co_trans_ATP-bd"/>
</dbReference>
<dbReference type="InterPro" id="IPR050095">
    <property type="entry name" value="ECF_ABC_transporter_ATP-bd"/>
</dbReference>
<comment type="function">
    <text evidence="12">Probably part of an ABC transporter complex. Responsible for energy coupling to the transport system.</text>
</comment>
<keyword evidence="4 13" id="KW-0813">Transport</keyword>
<keyword evidence="10 14" id="KW-1133">Transmembrane helix</keyword>
<evidence type="ECO:0000259" key="15">
    <source>
        <dbReference type="PROSITE" id="PS50893"/>
    </source>
</evidence>
<feature type="domain" description="ABC transporter" evidence="15">
    <location>
        <begin position="249"/>
        <end position="485"/>
    </location>
</feature>
<dbReference type="NCBIfam" id="TIGR01166">
    <property type="entry name" value="cbiO"/>
    <property type="match status" value="1"/>
</dbReference>
<dbReference type="PANTHER" id="PTHR43553:SF24">
    <property type="entry name" value="ENERGY-COUPLING FACTOR TRANSPORTER ATP-BINDING PROTEIN ECFA1"/>
    <property type="match status" value="1"/>
</dbReference>
<evidence type="ECO:0000256" key="4">
    <source>
        <dbReference type="ARBA" id="ARBA00022448"/>
    </source>
</evidence>
<sequence>MSPSAGPLAVGLTVIAGATLLGQPRALAGLLALVWALCFYRGVSWRLLVRRLLQVAPFVGFTIVLMPFWVPGPAGPVITLPWGTTVALSVEGIARAQVLALKVMISVSLLVLLWHHYGERHFFAALARLRVPLILIRLAELTLRYGQVITGEARRMERARQARGFRLHHGLTHKAIRAVYGGWLGTLFLRAMERAERVYQAMRARGYDHRAGEGQRSDSMEMSGEQRKPARMAPAVTGPTVTAPSAMALTVDQLSFAYAGAGETFTALRHVSLQVPAGAKVALLGPNGAGKSTLLHHLCGLHVPQTGTVTVLGSPVTAATVWSVRSQVGLLFQDPDDQLFCPTVWDDVAFGPQNLGLAADEVERRVRAALQAVDGLDLSARPPQRLSYGQKKRAALAGVLAMEPSVLLFDEPMAYLDPQGQGEVLAILDRLHQAGKTIILAVHDLQFAYHWADRVIILADGQVLADGGVEVLDDQALIARARLIGPSWTHR</sequence>
<evidence type="ECO:0000256" key="11">
    <source>
        <dbReference type="ARBA" id="ARBA00023136"/>
    </source>
</evidence>
<accession>A0A4R2S0V9</accession>
<dbReference type="PROSITE" id="PS00211">
    <property type="entry name" value="ABC_TRANSPORTER_1"/>
    <property type="match status" value="1"/>
</dbReference>
<name>A0A4R2S0V9_9FIRM</name>
<dbReference type="SMART" id="SM00382">
    <property type="entry name" value="AAA"/>
    <property type="match status" value="1"/>
</dbReference>
<evidence type="ECO:0000256" key="1">
    <source>
        <dbReference type="ARBA" id="ARBA00004141"/>
    </source>
</evidence>
<evidence type="ECO:0000256" key="14">
    <source>
        <dbReference type="SAM" id="Phobius"/>
    </source>
</evidence>
<dbReference type="GO" id="GO:0016887">
    <property type="term" value="F:ATP hydrolysis activity"/>
    <property type="evidence" value="ECO:0007669"/>
    <property type="project" value="InterPro"/>
</dbReference>
<proteinExistence type="inferred from homology"/>
<dbReference type="GO" id="GO:0005524">
    <property type="term" value="F:ATP binding"/>
    <property type="evidence" value="ECO:0007669"/>
    <property type="project" value="UniProtKB-UniRule"/>
</dbReference>
<dbReference type="EMBL" id="SLXT01000007">
    <property type="protein sequence ID" value="TCP64965.1"/>
    <property type="molecule type" value="Genomic_DNA"/>
</dbReference>
<dbReference type="InterPro" id="IPR003593">
    <property type="entry name" value="AAA+_ATPase"/>
</dbReference>
<gene>
    <name evidence="16" type="ORF">EDD73_10735</name>
</gene>
<dbReference type="InterPro" id="IPR017871">
    <property type="entry name" value="ABC_transporter-like_CS"/>
</dbReference>
<keyword evidence="8 13" id="KW-0067">ATP-binding</keyword>
<evidence type="ECO:0000256" key="5">
    <source>
        <dbReference type="ARBA" id="ARBA00022475"/>
    </source>
</evidence>
<dbReference type="OrthoDB" id="9784332at2"/>
<evidence type="ECO:0000256" key="6">
    <source>
        <dbReference type="ARBA" id="ARBA00022692"/>
    </source>
</evidence>
<feature type="transmembrane region" description="Helical" evidence="14">
    <location>
        <begin position="26"/>
        <end position="43"/>
    </location>
</feature>
<dbReference type="InterPro" id="IPR015856">
    <property type="entry name" value="ABC_transpr_CbiO/EcfA_su"/>
</dbReference>
<organism evidence="16 17">
    <name type="scientific">Heliophilum fasciatum</name>
    <dbReference type="NCBI Taxonomy" id="35700"/>
    <lineage>
        <taxon>Bacteria</taxon>
        <taxon>Bacillati</taxon>
        <taxon>Bacillota</taxon>
        <taxon>Clostridia</taxon>
        <taxon>Eubacteriales</taxon>
        <taxon>Heliobacteriaceae</taxon>
        <taxon>Heliophilum</taxon>
    </lineage>
</organism>
<dbReference type="FunFam" id="3.40.50.300:FF:000224">
    <property type="entry name" value="Energy-coupling factor transporter ATP-binding protein EcfA"/>
    <property type="match status" value="1"/>
</dbReference>
<comment type="similarity">
    <text evidence="3 13">Belongs to the ABC transporter superfamily.</text>
</comment>
<dbReference type="GO" id="GO:0042626">
    <property type="term" value="F:ATPase-coupled transmembrane transporter activity"/>
    <property type="evidence" value="ECO:0007669"/>
    <property type="project" value="TreeGrafter"/>
</dbReference>
<feature type="transmembrane region" description="Helical" evidence="14">
    <location>
        <begin position="92"/>
        <end position="114"/>
    </location>
</feature>
<dbReference type="InterPro" id="IPR027417">
    <property type="entry name" value="P-loop_NTPase"/>
</dbReference>
<dbReference type="Proteomes" id="UP000294813">
    <property type="component" value="Unassembled WGS sequence"/>
</dbReference>
<comment type="function">
    <text evidence="13">Part of an ABC transporter complex. Responsible for energy coupling to the transport system.</text>
</comment>